<dbReference type="PANTHER" id="PTHR13031:SF0">
    <property type="entry name" value="RIBONUCLEASE P PROTEIN SUBUNIT P30"/>
    <property type="match status" value="1"/>
</dbReference>
<evidence type="ECO:0000313" key="4">
    <source>
        <dbReference type="RefSeq" id="XP_028149440.1"/>
    </source>
</evidence>
<organism evidence="4">
    <name type="scientific">Diabrotica virgifera virgifera</name>
    <name type="common">western corn rootworm</name>
    <dbReference type="NCBI Taxonomy" id="50390"/>
    <lineage>
        <taxon>Eukaryota</taxon>
        <taxon>Metazoa</taxon>
        <taxon>Ecdysozoa</taxon>
        <taxon>Arthropoda</taxon>
        <taxon>Hexapoda</taxon>
        <taxon>Insecta</taxon>
        <taxon>Pterygota</taxon>
        <taxon>Neoptera</taxon>
        <taxon>Endopterygota</taxon>
        <taxon>Coleoptera</taxon>
        <taxon>Polyphaga</taxon>
        <taxon>Cucujiformia</taxon>
        <taxon>Chrysomeloidea</taxon>
        <taxon>Chrysomelidae</taxon>
        <taxon>Galerucinae</taxon>
        <taxon>Diabroticina</taxon>
        <taxon>Diabroticites</taxon>
        <taxon>Diabrotica</taxon>
    </lineage>
</organism>
<dbReference type="Pfam" id="PF01876">
    <property type="entry name" value="RNase_P_p30"/>
    <property type="match status" value="1"/>
</dbReference>
<gene>
    <name evidence="4" type="primary">LOC114342830</name>
</gene>
<protein>
    <submittedName>
        <fullName evidence="4">Ribonuclease P protein subunit p30</fullName>
    </submittedName>
</protein>
<evidence type="ECO:0000256" key="3">
    <source>
        <dbReference type="ARBA" id="ARBA00022694"/>
    </source>
</evidence>
<dbReference type="AlphaFoldDB" id="A0A6P7H080"/>
<name>A0A6P7H080_DIAVI</name>
<sequence>YTCNNFDADIFTFNPENKFGLRLNRKLYNQLLQRGYHFELLYSPAIEDTTKRKNLIHASHLYHAFGKSRNIIFSSGAHDPVVIRGPYDVINFGFLFGLSQIQCKTAVSYCPHKVVINSVGRRHGKAIMFVENIPREQENTIETAEINVTVDIDDDDDMETDQPKQKKTKV</sequence>
<evidence type="ECO:0000256" key="2">
    <source>
        <dbReference type="ARBA" id="ARBA00007331"/>
    </source>
</evidence>
<proteinExistence type="inferred from homology"/>
<reference evidence="4" key="1">
    <citation type="submission" date="2025-08" db="UniProtKB">
        <authorList>
            <consortium name="RefSeq"/>
        </authorList>
    </citation>
    <scope>IDENTIFICATION</scope>
    <source>
        <tissue evidence="4">Whole insect</tissue>
    </source>
</reference>
<accession>A0A6P7H080</accession>
<evidence type="ECO:0000256" key="1">
    <source>
        <dbReference type="ARBA" id="ARBA00004123"/>
    </source>
</evidence>
<dbReference type="GO" id="GO:0005655">
    <property type="term" value="C:nucleolar ribonuclease P complex"/>
    <property type="evidence" value="ECO:0007669"/>
    <property type="project" value="TreeGrafter"/>
</dbReference>
<dbReference type="Gene3D" id="3.20.20.140">
    <property type="entry name" value="Metal-dependent hydrolases"/>
    <property type="match status" value="1"/>
</dbReference>
<comment type="subcellular location">
    <subcellularLocation>
        <location evidence="1">Nucleus</location>
    </subcellularLocation>
</comment>
<comment type="similarity">
    <text evidence="2">Belongs to the eukaryotic/archaeal RNase P protein component 3 family.</text>
</comment>
<dbReference type="GO" id="GO:0008033">
    <property type="term" value="P:tRNA processing"/>
    <property type="evidence" value="ECO:0007669"/>
    <property type="project" value="UniProtKB-KW"/>
</dbReference>
<dbReference type="SUPFAM" id="SSF89550">
    <property type="entry name" value="PHP domain-like"/>
    <property type="match status" value="1"/>
</dbReference>
<dbReference type="InParanoid" id="A0A6P7H080"/>
<keyword evidence="3" id="KW-0819">tRNA processing</keyword>
<feature type="non-terminal residue" evidence="4">
    <location>
        <position position="1"/>
    </location>
</feature>
<dbReference type="InterPro" id="IPR016195">
    <property type="entry name" value="Pol/histidinol_Pase-like"/>
</dbReference>
<dbReference type="PANTHER" id="PTHR13031">
    <property type="entry name" value="RIBONUCLEASE P SUBUNIT P30"/>
    <property type="match status" value="1"/>
</dbReference>
<dbReference type="GO" id="GO:0003723">
    <property type="term" value="F:RNA binding"/>
    <property type="evidence" value="ECO:0007669"/>
    <property type="project" value="TreeGrafter"/>
</dbReference>
<dbReference type="InterPro" id="IPR002738">
    <property type="entry name" value="RNase_P_p30"/>
</dbReference>
<dbReference type="RefSeq" id="XP_028149440.1">
    <property type="nucleotide sequence ID" value="XM_028293639.1"/>
</dbReference>